<reference evidence="2 3" key="1">
    <citation type="submission" date="2018-06" db="EMBL/GenBank/DDBJ databases">
        <title>Nitrincola tibetense sp. nov., isolated from Lake XuguoCo on Tibetan Plateau.</title>
        <authorList>
            <person name="Xing P."/>
        </authorList>
    </citation>
    <scope>NUCLEOTIDE SEQUENCE [LARGE SCALE GENOMIC DNA]</scope>
    <source>
        <strain evidence="3">xg18</strain>
    </source>
</reference>
<accession>A0A364NQH1</accession>
<proteinExistence type="predicted"/>
<dbReference type="PANTHER" id="PTHR43792:SF1">
    <property type="entry name" value="N-ACETYLTRANSFERASE DOMAIN-CONTAINING PROTEIN"/>
    <property type="match status" value="1"/>
</dbReference>
<protein>
    <submittedName>
        <fullName evidence="2">GNAT family N-acetyltransferase</fullName>
    </submittedName>
</protein>
<dbReference type="InterPro" id="IPR000182">
    <property type="entry name" value="GNAT_dom"/>
</dbReference>
<dbReference type="Gene3D" id="3.40.630.30">
    <property type="match status" value="1"/>
</dbReference>
<evidence type="ECO:0000313" key="2">
    <source>
        <dbReference type="EMBL" id="RAU19323.1"/>
    </source>
</evidence>
<evidence type="ECO:0000259" key="1">
    <source>
        <dbReference type="PROSITE" id="PS51186"/>
    </source>
</evidence>
<comment type="caution">
    <text evidence="2">The sequence shown here is derived from an EMBL/GenBank/DDBJ whole genome shotgun (WGS) entry which is preliminary data.</text>
</comment>
<dbReference type="Proteomes" id="UP000250744">
    <property type="component" value="Unassembled WGS sequence"/>
</dbReference>
<dbReference type="SUPFAM" id="SSF55729">
    <property type="entry name" value="Acyl-CoA N-acyltransferases (Nat)"/>
    <property type="match status" value="1"/>
</dbReference>
<dbReference type="EMBL" id="QKRX01000002">
    <property type="protein sequence ID" value="RAU19323.1"/>
    <property type="molecule type" value="Genomic_DNA"/>
</dbReference>
<organism evidence="2 3">
    <name type="scientific">Nitrincola tibetensis</name>
    <dbReference type="NCBI Taxonomy" id="2219697"/>
    <lineage>
        <taxon>Bacteria</taxon>
        <taxon>Pseudomonadati</taxon>
        <taxon>Pseudomonadota</taxon>
        <taxon>Gammaproteobacteria</taxon>
        <taxon>Oceanospirillales</taxon>
        <taxon>Oceanospirillaceae</taxon>
        <taxon>Nitrincola</taxon>
    </lineage>
</organism>
<dbReference type="RefSeq" id="WP_112157541.1">
    <property type="nucleotide sequence ID" value="NZ_QKRX01000002.1"/>
</dbReference>
<gene>
    <name evidence="2" type="ORF">DN062_03435</name>
</gene>
<dbReference type="OrthoDB" id="9801656at2"/>
<feature type="domain" description="N-acetyltransferase" evidence="1">
    <location>
        <begin position="9"/>
        <end position="167"/>
    </location>
</feature>
<dbReference type="InterPro" id="IPR051531">
    <property type="entry name" value="N-acetyltransferase"/>
</dbReference>
<dbReference type="AlphaFoldDB" id="A0A364NQH1"/>
<keyword evidence="3" id="KW-1185">Reference proteome</keyword>
<dbReference type="PROSITE" id="PS51186">
    <property type="entry name" value="GNAT"/>
    <property type="match status" value="1"/>
</dbReference>
<name>A0A364NQH1_9GAMM</name>
<dbReference type="InterPro" id="IPR016181">
    <property type="entry name" value="Acyl_CoA_acyltransferase"/>
</dbReference>
<evidence type="ECO:0000313" key="3">
    <source>
        <dbReference type="Proteomes" id="UP000250744"/>
    </source>
</evidence>
<sequence length="173" mass="19175">MMVTETERVLIRELESSDTPALSKILGDPSVMEFSSKGALTEVDTAKFIEGCRSSYKEQGYGQWALIEKQSGALIGFCGLSNATVDGVEVVEVAYRLAQVQWGKGLASEAARKVLEYGFAKCNIESIVGIVSLRHVASIRVLEKIGFQSFYETQYGGWDVRVYRLNKHNLKIL</sequence>
<dbReference type="GO" id="GO:0016747">
    <property type="term" value="F:acyltransferase activity, transferring groups other than amino-acyl groups"/>
    <property type="evidence" value="ECO:0007669"/>
    <property type="project" value="InterPro"/>
</dbReference>
<dbReference type="Pfam" id="PF13302">
    <property type="entry name" value="Acetyltransf_3"/>
    <property type="match status" value="1"/>
</dbReference>
<keyword evidence="2" id="KW-0808">Transferase</keyword>
<dbReference type="PANTHER" id="PTHR43792">
    <property type="entry name" value="GNAT FAMILY, PUTATIVE (AFU_ORTHOLOGUE AFUA_3G00765)-RELATED-RELATED"/>
    <property type="match status" value="1"/>
</dbReference>